<keyword evidence="1" id="KW-0732">Signal</keyword>
<dbReference type="InterPro" id="IPR035914">
    <property type="entry name" value="Sperma_CUB_dom_sf"/>
</dbReference>
<evidence type="ECO:0000313" key="3">
    <source>
        <dbReference type="Proteomes" id="UP001177670"/>
    </source>
</evidence>
<reference evidence="2" key="1">
    <citation type="submission" date="2021-10" db="EMBL/GenBank/DDBJ databases">
        <title>Melipona bicolor Genome sequencing and assembly.</title>
        <authorList>
            <person name="Araujo N.S."/>
            <person name="Arias M.C."/>
        </authorList>
    </citation>
    <scope>NUCLEOTIDE SEQUENCE</scope>
    <source>
        <strain evidence="2">USP_2M_L1-L4_2017</strain>
        <tissue evidence="2">Whole body</tissue>
    </source>
</reference>
<evidence type="ECO:0008006" key="4">
    <source>
        <dbReference type="Google" id="ProtNLM"/>
    </source>
</evidence>
<dbReference type="Proteomes" id="UP001177670">
    <property type="component" value="Unassembled WGS sequence"/>
</dbReference>
<comment type="caution">
    <text evidence="2">The sequence shown here is derived from an EMBL/GenBank/DDBJ whole genome shotgun (WGS) entry which is preliminary data.</text>
</comment>
<gene>
    <name evidence="2" type="ORF">K0M31_004811</name>
</gene>
<evidence type="ECO:0000256" key="1">
    <source>
        <dbReference type="SAM" id="SignalP"/>
    </source>
</evidence>
<dbReference type="SUPFAM" id="SSF49854">
    <property type="entry name" value="Spermadhesin, CUB domain"/>
    <property type="match status" value="1"/>
</dbReference>
<feature type="signal peptide" evidence="1">
    <location>
        <begin position="1"/>
        <end position="38"/>
    </location>
</feature>
<accession>A0AA40KMQ9</accession>
<evidence type="ECO:0000313" key="2">
    <source>
        <dbReference type="EMBL" id="KAK1126175.1"/>
    </source>
</evidence>
<feature type="chain" id="PRO_5041377151" description="CUB domain-containing protein" evidence="1">
    <location>
        <begin position="39"/>
        <end position="98"/>
    </location>
</feature>
<sequence length="98" mass="10747">MQMCIPGCSMASVFWHASGNNLISAAILFLLLCPLSSAECDQKFISTPDGPLNGTFYAPTLINPERDSKQCVYTFFAGPRQRVELIFTSFGLRGIPPE</sequence>
<proteinExistence type="predicted"/>
<name>A0AA40KMQ9_9HYME</name>
<protein>
    <recommendedName>
        <fullName evidence="4">CUB domain-containing protein</fullName>
    </recommendedName>
</protein>
<keyword evidence="3" id="KW-1185">Reference proteome</keyword>
<dbReference type="EMBL" id="JAHYIQ010000014">
    <property type="protein sequence ID" value="KAK1126175.1"/>
    <property type="molecule type" value="Genomic_DNA"/>
</dbReference>
<organism evidence="2 3">
    <name type="scientific">Melipona bicolor</name>
    <dbReference type="NCBI Taxonomy" id="60889"/>
    <lineage>
        <taxon>Eukaryota</taxon>
        <taxon>Metazoa</taxon>
        <taxon>Ecdysozoa</taxon>
        <taxon>Arthropoda</taxon>
        <taxon>Hexapoda</taxon>
        <taxon>Insecta</taxon>
        <taxon>Pterygota</taxon>
        <taxon>Neoptera</taxon>
        <taxon>Endopterygota</taxon>
        <taxon>Hymenoptera</taxon>
        <taxon>Apocrita</taxon>
        <taxon>Aculeata</taxon>
        <taxon>Apoidea</taxon>
        <taxon>Anthophila</taxon>
        <taxon>Apidae</taxon>
        <taxon>Melipona</taxon>
    </lineage>
</organism>
<dbReference type="AlphaFoldDB" id="A0AA40KMQ9"/>